<dbReference type="InterPro" id="IPR052921">
    <property type="entry name" value="GPCR1_Superfamily_Member"/>
</dbReference>
<evidence type="ECO:0000256" key="1">
    <source>
        <dbReference type="ARBA" id="ARBA00004651"/>
    </source>
</evidence>
<dbReference type="Gene3D" id="1.20.1070.10">
    <property type="entry name" value="Rhodopsin 7-helix transmembrane proteins"/>
    <property type="match status" value="2"/>
</dbReference>
<keyword evidence="12 13" id="KW-0807">Transducer</keyword>
<dbReference type="EMBL" id="JARO02014466">
    <property type="protein sequence ID" value="KPP58187.1"/>
    <property type="molecule type" value="Genomic_DNA"/>
</dbReference>
<evidence type="ECO:0000256" key="13">
    <source>
        <dbReference type="RuleBase" id="RU000688"/>
    </source>
</evidence>
<evidence type="ECO:0000256" key="5">
    <source>
        <dbReference type="ARBA" id="ARBA00022725"/>
    </source>
</evidence>
<evidence type="ECO:0000256" key="11">
    <source>
        <dbReference type="ARBA" id="ARBA00023180"/>
    </source>
</evidence>
<dbReference type="Proteomes" id="UP000034805">
    <property type="component" value="Unassembled WGS sequence"/>
</dbReference>
<evidence type="ECO:0000259" key="15">
    <source>
        <dbReference type="PROSITE" id="PS50262"/>
    </source>
</evidence>
<feature type="transmembrane region" description="Helical" evidence="14">
    <location>
        <begin position="558"/>
        <end position="577"/>
    </location>
</feature>
<dbReference type="PROSITE" id="PS00237">
    <property type="entry name" value="G_PROTEIN_RECEP_F1_1"/>
    <property type="match status" value="2"/>
</dbReference>
<dbReference type="SUPFAM" id="SSF81321">
    <property type="entry name" value="Family A G protein-coupled receptor-like"/>
    <property type="match status" value="2"/>
</dbReference>
<evidence type="ECO:0000256" key="10">
    <source>
        <dbReference type="ARBA" id="ARBA00023170"/>
    </source>
</evidence>
<dbReference type="InterPro" id="IPR000725">
    <property type="entry name" value="Olfact_rcpt"/>
</dbReference>
<keyword evidence="8 14" id="KW-0472">Membrane</keyword>
<keyword evidence="3" id="KW-0716">Sensory transduction</keyword>
<sequence>GLNDTRTNRQIYFSFTLLVYFFTLFVNLTLIMTIVFENILHEPMHIFLCNLCVNGLCGATAFYPKILMDLLADSHMISYSACLTQIFVIYNYIFCEFTNLAVMAYDRYVAICRPLQYYSIMTPQKVGKLLVIIWLIPIFETTVGMIMTAKLPLCGSKIDKIYCTNWEVVKLACIDTTLNNLYGYILMFLHVFQTFLLIMISYIHIIRTCLRSQVEQSKFMETCLPHLITLINFTLSVIFDVMYARYGSKSSVQALRNILTVEYLVVPPLLNPLIYGLKLKQIRCSVAKMENSSKEIIFTLTGLNDTRTNKHIYFVFALLSYLFTLFANLTLIATIVLDKVLHEPMHIFLCNLCVNGIFGATGFYLKFLIDLLSDSHVVSYSACMTQTFVIYIYLFFEFTHLTVMAYDRYVAICRPLEYHCIMTPRKVGTLLLVAWLLPFCEANVGLILTLRLSLCQFKINKLYCFNWDVVKLSCTDTTSNNLYGYFLMLLHVCQAIFIIISYIHIIRTCLQSWEEQSKFMETCMPHLITLINFTLFLLFDVMYARYGSDNSLQTLRNILSVEYLIIPPVLNPLIYGWKLKQ</sequence>
<organism evidence="16 17">
    <name type="scientific">Scleropages formosus</name>
    <name type="common">Asian bonytongue</name>
    <name type="synonym">Osteoglossum formosum</name>
    <dbReference type="NCBI Taxonomy" id="113540"/>
    <lineage>
        <taxon>Eukaryota</taxon>
        <taxon>Metazoa</taxon>
        <taxon>Chordata</taxon>
        <taxon>Craniata</taxon>
        <taxon>Vertebrata</taxon>
        <taxon>Euteleostomi</taxon>
        <taxon>Actinopterygii</taxon>
        <taxon>Neopterygii</taxon>
        <taxon>Teleostei</taxon>
        <taxon>Osteoglossocephala</taxon>
        <taxon>Osteoglossomorpha</taxon>
        <taxon>Osteoglossiformes</taxon>
        <taxon>Osteoglossidae</taxon>
        <taxon>Scleropages</taxon>
    </lineage>
</organism>
<evidence type="ECO:0000256" key="8">
    <source>
        <dbReference type="ARBA" id="ARBA00023136"/>
    </source>
</evidence>
<dbReference type="PRINTS" id="PR00245">
    <property type="entry name" value="OLFACTORYR"/>
</dbReference>
<evidence type="ECO:0000256" key="4">
    <source>
        <dbReference type="ARBA" id="ARBA00022692"/>
    </source>
</evidence>
<dbReference type="PROSITE" id="PS50262">
    <property type="entry name" value="G_PROTEIN_RECEP_F1_2"/>
    <property type="match status" value="2"/>
</dbReference>
<feature type="transmembrane region" description="Helical" evidence="14">
    <location>
        <begin position="348"/>
        <end position="368"/>
    </location>
</feature>
<protein>
    <recommendedName>
        <fullName evidence="15">G-protein coupled receptors family 1 profile domain-containing protein</fullName>
    </recommendedName>
</protein>
<keyword evidence="6 14" id="KW-1133">Transmembrane helix</keyword>
<feature type="non-terminal residue" evidence="16">
    <location>
        <position position="581"/>
    </location>
</feature>
<dbReference type="PANTHER" id="PTHR26451:SF860">
    <property type="entry name" value="ODORANT RECEPTOR-RELATED"/>
    <property type="match status" value="1"/>
</dbReference>
<comment type="subcellular location">
    <subcellularLocation>
        <location evidence="1">Cell membrane</location>
        <topology evidence="1">Multi-pass membrane protein</topology>
    </subcellularLocation>
</comment>
<dbReference type="PANTHER" id="PTHR26451">
    <property type="entry name" value="G_PROTEIN_RECEP_F1_2 DOMAIN-CONTAINING PROTEIN"/>
    <property type="match status" value="1"/>
</dbReference>
<feature type="transmembrane region" description="Helical" evidence="14">
    <location>
        <begin position="12"/>
        <end position="35"/>
    </location>
</feature>
<keyword evidence="7 13" id="KW-0297">G-protein coupled receptor</keyword>
<feature type="non-terminal residue" evidence="16">
    <location>
        <position position="1"/>
    </location>
</feature>
<dbReference type="GO" id="GO:0005549">
    <property type="term" value="F:odorant binding"/>
    <property type="evidence" value="ECO:0007669"/>
    <property type="project" value="TreeGrafter"/>
</dbReference>
<dbReference type="GO" id="GO:0005886">
    <property type="term" value="C:plasma membrane"/>
    <property type="evidence" value="ECO:0007669"/>
    <property type="project" value="UniProtKB-SubCell"/>
</dbReference>
<reference evidence="16 17" key="1">
    <citation type="submission" date="2015-08" db="EMBL/GenBank/DDBJ databases">
        <title>The genome of the Asian arowana (Scleropages formosus).</title>
        <authorList>
            <person name="Tan M.H."/>
            <person name="Gan H.M."/>
            <person name="Croft L.J."/>
            <person name="Austin C.M."/>
        </authorList>
    </citation>
    <scope>NUCLEOTIDE SEQUENCE [LARGE SCALE GENOMIC DNA]</scope>
    <source>
        <strain evidence="16">Aro1</strain>
    </source>
</reference>
<dbReference type="InterPro" id="IPR000276">
    <property type="entry name" value="GPCR_Rhodpsn"/>
</dbReference>
<evidence type="ECO:0000256" key="2">
    <source>
        <dbReference type="ARBA" id="ARBA00022475"/>
    </source>
</evidence>
<feature type="domain" description="G-protein coupled receptors family 1 profile" evidence="15">
    <location>
        <begin position="26"/>
        <end position="275"/>
    </location>
</feature>
<dbReference type="GO" id="GO:0004984">
    <property type="term" value="F:olfactory receptor activity"/>
    <property type="evidence" value="ECO:0007669"/>
    <property type="project" value="InterPro"/>
</dbReference>
<accession>A0A0P7UG97</accession>
<keyword evidence="2" id="KW-1003">Cell membrane</keyword>
<keyword evidence="4 13" id="KW-0812">Transmembrane</keyword>
<feature type="transmembrane region" description="Helical" evidence="14">
    <location>
        <begin position="482"/>
        <end position="506"/>
    </location>
</feature>
<dbReference type="InterPro" id="IPR017452">
    <property type="entry name" value="GPCR_Rhodpsn_7TM"/>
</dbReference>
<dbReference type="AlphaFoldDB" id="A0A0P7UG97"/>
<dbReference type="FunFam" id="1.20.1070.10:FF:000024">
    <property type="entry name" value="Olfactory receptor"/>
    <property type="match status" value="2"/>
</dbReference>
<feature type="transmembrane region" description="Helical" evidence="14">
    <location>
        <begin position="224"/>
        <end position="246"/>
    </location>
</feature>
<evidence type="ECO:0000256" key="6">
    <source>
        <dbReference type="ARBA" id="ARBA00022989"/>
    </source>
</evidence>
<gene>
    <name evidence="16" type="ORF">Z043_124008</name>
</gene>
<comment type="similarity">
    <text evidence="13">Belongs to the G-protein coupled receptor 1 family.</text>
</comment>
<evidence type="ECO:0000256" key="14">
    <source>
        <dbReference type="SAM" id="Phobius"/>
    </source>
</evidence>
<feature type="transmembrane region" description="Helical" evidence="14">
    <location>
        <begin position="388"/>
        <end position="406"/>
    </location>
</feature>
<keyword evidence="5" id="KW-0552">Olfaction</keyword>
<evidence type="ECO:0000256" key="3">
    <source>
        <dbReference type="ARBA" id="ARBA00022606"/>
    </source>
</evidence>
<name>A0A0P7UG97_SCLFO</name>
<feature type="transmembrane region" description="Helical" evidence="14">
    <location>
        <begin position="181"/>
        <end position="203"/>
    </location>
</feature>
<feature type="transmembrane region" description="Helical" evidence="14">
    <location>
        <begin position="312"/>
        <end position="336"/>
    </location>
</feature>
<evidence type="ECO:0000256" key="9">
    <source>
        <dbReference type="ARBA" id="ARBA00023157"/>
    </source>
</evidence>
<dbReference type="Pfam" id="PF13853">
    <property type="entry name" value="7tm_4"/>
    <property type="match status" value="2"/>
</dbReference>
<feature type="transmembrane region" description="Helical" evidence="14">
    <location>
        <begin position="527"/>
        <end position="546"/>
    </location>
</feature>
<evidence type="ECO:0000313" key="16">
    <source>
        <dbReference type="EMBL" id="KPP58187.1"/>
    </source>
</evidence>
<dbReference type="GO" id="GO:0004930">
    <property type="term" value="F:G protein-coupled receptor activity"/>
    <property type="evidence" value="ECO:0007669"/>
    <property type="project" value="UniProtKB-KW"/>
</dbReference>
<feature type="transmembrane region" description="Helical" evidence="14">
    <location>
        <begin position="427"/>
        <end position="448"/>
    </location>
</feature>
<comment type="caution">
    <text evidence="16">The sequence shown here is derived from an EMBL/GenBank/DDBJ whole genome shotgun (WGS) entry which is preliminary data.</text>
</comment>
<feature type="transmembrane region" description="Helical" evidence="14">
    <location>
        <begin position="126"/>
        <end position="147"/>
    </location>
</feature>
<dbReference type="PRINTS" id="PR00237">
    <property type="entry name" value="GPCRRHODOPSN"/>
</dbReference>
<keyword evidence="11" id="KW-0325">Glycoprotein</keyword>
<proteinExistence type="inferred from homology"/>
<evidence type="ECO:0000256" key="12">
    <source>
        <dbReference type="ARBA" id="ARBA00023224"/>
    </source>
</evidence>
<evidence type="ECO:0000256" key="7">
    <source>
        <dbReference type="ARBA" id="ARBA00023040"/>
    </source>
</evidence>
<keyword evidence="10 13" id="KW-0675">Receptor</keyword>
<feature type="domain" description="G-protein coupled receptors family 1 profile" evidence="15">
    <location>
        <begin position="327"/>
        <end position="575"/>
    </location>
</feature>
<keyword evidence="9" id="KW-1015">Disulfide bond</keyword>
<evidence type="ECO:0000313" key="17">
    <source>
        <dbReference type="Proteomes" id="UP000034805"/>
    </source>
</evidence>
<feature type="transmembrane region" description="Helical" evidence="14">
    <location>
        <begin position="86"/>
        <end position="105"/>
    </location>
</feature>